<evidence type="ECO:0000313" key="2">
    <source>
        <dbReference type="Proteomes" id="UP000054995"/>
    </source>
</evidence>
<reference evidence="1 2" key="1">
    <citation type="submission" date="2015-01" db="EMBL/GenBank/DDBJ databases">
        <title>Evolution of Trichinella species and genotypes.</title>
        <authorList>
            <person name="Korhonen P.K."/>
            <person name="Edoardo P."/>
            <person name="Giuseppe L.R."/>
            <person name="Gasser R.B."/>
        </authorList>
    </citation>
    <scope>NUCLEOTIDE SEQUENCE [LARGE SCALE GENOMIC DNA]</scope>
    <source>
        <strain evidence="1">ISS470</strain>
    </source>
</reference>
<keyword evidence="2" id="KW-1185">Reference proteome</keyword>
<gene>
    <name evidence="1" type="ORF">T4D_15066</name>
</gene>
<protein>
    <submittedName>
        <fullName evidence="1">Uncharacterized protein</fullName>
    </submittedName>
</protein>
<proteinExistence type="predicted"/>
<evidence type="ECO:0000313" key="1">
    <source>
        <dbReference type="EMBL" id="KRY86903.1"/>
    </source>
</evidence>
<accession>A0A0V1FLG3</accession>
<dbReference type="Proteomes" id="UP000054995">
    <property type="component" value="Unassembled WGS sequence"/>
</dbReference>
<sequence length="70" mass="8429">MNRNYSITLFSTLKSNKLHGDNKKKVNEATQLDTASRKLIRQLKKKKKKKKKKEEDEVIFKNRHVIERKF</sequence>
<organism evidence="1 2">
    <name type="scientific">Trichinella pseudospiralis</name>
    <name type="common">Parasitic roundworm</name>
    <dbReference type="NCBI Taxonomy" id="6337"/>
    <lineage>
        <taxon>Eukaryota</taxon>
        <taxon>Metazoa</taxon>
        <taxon>Ecdysozoa</taxon>
        <taxon>Nematoda</taxon>
        <taxon>Enoplea</taxon>
        <taxon>Dorylaimia</taxon>
        <taxon>Trichinellida</taxon>
        <taxon>Trichinellidae</taxon>
        <taxon>Trichinella</taxon>
    </lineage>
</organism>
<comment type="caution">
    <text evidence="1">The sequence shown here is derived from an EMBL/GenBank/DDBJ whole genome shotgun (WGS) entry which is preliminary data.</text>
</comment>
<dbReference type="EMBL" id="JYDT01000064">
    <property type="protein sequence ID" value="KRY86903.1"/>
    <property type="molecule type" value="Genomic_DNA"/>
</dbReference>
<name>A0A0V1FLG3_TRIPS</name>
<dbReference type="AlphaFoldDB" id="A0A0V1FLG3"/>